<organism evidence="1 2">
    <name type="scientific">Helicobacter didelphidarum</name>
    <dbReference type="NCBI Taxonomy" id="2040648"/>
    <lineage>
        <taxon>Bacteria</taxon>
        <taxon>Pseudomonadati</taxon>
        <taxon>Campylobacterota</taxon>
        <taxon>Epsilonproteobacteria</taxon>
        <taxon>Campylobacterales</taxon>
        <taxon>Helicobacteraceae</taxon>
        <taxon>Helicobacter</taxon>
    </lineage>
</organism>
<evidence type="ECO:0000313" key="1">
    <source>
        <dbReference type="EMBL" id="RDU62692.1"/>
    </source>
</evidence>
<name>A0A3D8IC24_9HELI</name>
<protein>
    <recommendedName>
        <fullName evidence="3">Class I SAM-dependent methyltransferase</fullName>
    </recommendedName>
</protein>
<evidence type="ECO:0000313" key="2">
    <source>
        <dbReference type="Proteomes" id="UP000256379"/>
    </source>
</evidence>
<sequence length="177" mass="21161">MIDYAGGIGSLARILKHYYHIHLPVFEKYMDSLFQDGIVSYVKEQDLARYSVVFNSAMFEHITKREHLEHINSLVKDDGMLIIHTLVRQNIPKNPKWFYINPVHCAFHTNDSMQILMQQWGYTHSLYSPISKSWVWFKRDNKNVKNGTLPQFVDKINYELQMKYLYFKEGFVDYWVD</sequence>
<dbReference type="Gene3D" id="3.40.50.150">
    <property type="entry name" value="Vaccinia Virus protein VP39"/>
    <property type="match status" value="1"/>
</dbReference>
<reference evidence="1 2" key="1">
    <citation type="submission" date="2018-04" db="EMBL/GenBank/DDBJ databases">
        <title>Novel Campyloabacter and Helicobacter Species and Strains.</title>
        <authorList>
            <person name="Mannion A.J."/>
            <person name="Shen Z."/>
            <person name="Fox J.G."/>
        </authorList>
    </citation>
    <scope>NUCLEOTIDE SEQUENCE [LARGE SCALE GENOMIC DNA]</scope>
    <source>
        <strain evidence="1 2">MIT 17-337</strain>
    </source>
</reference>
<dbReference type="EMBL" id="NXLQ01000029">
    <property type="protein sequence ID" value="RDU62692.1"/>
    <property type="molecule type" value="Genomic_DNA"/>
</dbReference>
<comment type="caution">
    <text evidence="1">The sequence shown here is derived from an EMBL/GenBank/DDBJ whole genome shotgun (WGS) entry which is preliminary data.</text>
</comment>
<gene>
    <name evidence="1" type="ORF">CQA53_09095</name>
</gene>
<dbReference type="InterPro" id="IPR029063">
    <property type="entry name" value="SAM-dependent_MTases_sf"/>
</dbReference>
<proteinExistence type="predicted"/>
<dbReference type="RefSeq" id="WP_115543690.1">
    <property type="nucleotide sequence ID" value="NZ_NXLQ01000029.1"/>
</dbReference>
<accession>A0A3D8IC24</accession>
<dbReference type="Pfam" id="PF13489">
    <property type="entry name" value="Methyltransf_23"/>
    <property type="match status" value="1"/>
</dbReference>
<dbReference type="Proteomes" id="UP000256379">
    <property type="component" value="Unassembled WGS sequence"/>
</dbReference>
<dbReference type="AlphaFoldDB" id="A0A3D8IC24"/>
<keyword evidence="2" id="KW-1185">Reference proteome</keyword>
<dbReference type="OrthoDB" id="9018134at2"/>
<dbReference type="SUPFAM" id="SSF53335">
    <property type="entry name" value="S-adenosyl-L-methionine-dependent methyltransferases"/>
    <property type="match status" value="1"/>
</dbReference>
<evidence type="ECO:0008006" key="3">
    <source>
        <dbReference type="Google" id="ProtNLM"/>
    </source>
</evidence>